<organism evidence="1 2">
    <name type="scientific">Neobacillus niacini</name>
    <dbReference type="NCBI Taxonomy" id="86668"/>
    <lineage>
        <taxon>Bacteria</taxon>
        <taxon>Bacillati</taxon>
        <taxon>Bacillota</taxon>
        <taxon>Bacilli</taxon>
        <taxon>Bacillales</taxon>
        <taxon>Bacillaceae</taxon>
        <taxon>Neobacillus</taxon>
    </lineage>
</organism>
<protein>
    <submittedName>
        <fullName evidence="1">Uncharacterized protein</fullName>
    </submittedName>
</protein>
<dbReference type="Proteomes" id="UP000548423">
    <property type="component" value="Unassembled WGS sequence"/>
</dbReference>
<accession>A0A852T8G1</accession>
<gene>
    <name evidence="1" type="ORF">F4694_001255</name>
</gene>
<evidence type="ECO:0000313" key="2">
    <source>
        <dbReference type="Proteomes" id="UP000548423"/>
    </source>
</evidence>
<sequence>MNWVDNGGDPNKWDLTPLIKDLEALLSEQLDYIDLDFPISYKHSELSKFIDFLRIY</sequence>
<dbReference type="EMBL" id="JACCBX010000002">
    <property type="protein sequence ID" value="NYE04511.1"/>
    <property type="molecule type" value="Genomic_DNA"/>
</dbReference>
<proteinExistence type="predicted"/>
<evidence type="ECO:0000313" key="1">
    <source>
        <dbReference type="EMBL" id="NYE04511.1"/>
    </source>
</evidence>
<reference evidence="2" key="2">
    <citation type="submission" date="2020-08" db="EMBL/GenBank/DDBJ databases">
        <title>The Agave Microbiome: Exploring the role of microbial communities in plant adaptations to desert environments.</title>
        <authorList>
            <person name="Partida-Martinez L.P."/>
        </authorList>
    </citation>
    <scope>NUCLEOTIDE SEQUENCE [LARGE SCALE GENOMIC DNA]</scope>
    <source>
        <strain evidence="2">AT2.8</strain>
    </source>
</reference>
<comment type="caution">
    <text evidence="1">The sequence shown here is derived from an EMBL/GenBank/DDBJ whole genome shotgun (WGS) entry which is preliminary data.</text>
</comment>
<name>A0A852T8G1_9BACI</name>
<reference evidence="2" key="1">
    <citation type="submission" date="2020-07" db="EMBL/GenBank/DDBJ databases">
        <authorList>
            <person name="Partida-Martinez L."/>
            <person name="Huntemann M."/>
            <person name="Clum A."/>
            <person name="Wang J."/>
            <person name="Palaniappan K."/>
            <person name="Ritter S."/>
            <person name="Chen I.-M."/>
            <person name="Stamatis D."/>
            <person name="Reddy T."/>
            <person name="O'Malley R."/>
            <person name="Daum C."/>
            <person name="Shapiro N."/>
            <person name="Ivanova N."/>
            <person name="Kyrpides N."/>
            <person name="Woyke T."/>
        </authorList>
    </citation>
    <scope>NUCLEOTIDE SEQUENCE [LARGE SCALE GENOMIC DNA]</scope>
    <source>
        <strain evidence="2">AT2.8</strain>
    </source>
</reference>
<dbReference type="AlphaFoldDB" id="A0A852T8G1"/>